<evidence type="ECO:0000313" key="2">
    <source>
        <dbReference type="EMBL" id="MCC9071426.1"/>
    </source>
</evidence>
<organism evidence="2 3">
    <name type="scientific">Flavobacterium pisciphilum</name>
    <dbReference type="NCBI Taxonomy" id="2893755"/>
    <lineage>
        <taxon>Bacteria</taxon>
        <taxon>Pseudomonadati</taxon>
        <taxon>Bacteroidota</taxon>
        <taxon>Flavobacteriia</taxon>
        <taxon>Flavobacteriales</taxon>
        <taxon>Flavobacteriaceae</taxon>
        <taxon>Flavobacterium</taxon>
    </lineage>
</organism>
<accession>A0ABS8MTC9</accession>
<dbReference type="RefSeq" id="WP_229988044.1">
    <property type="nucleotide sequence ID" value="NZ_JAJJMO010000001.1"/>
</dbReference>
<feature type="transmembrane region" description="Helical" evidence="1">
    <location>
        <begin position="59"/>
        <end position="81"/>
    </location>
</feature>
<keyword evidence="3" id="KW-1185">Reference proteome</keyword>
<dbReference type="EMBL" id="JAJJMO010000001">
    <property type="protein sequence ID" value="MCC9071426.1"/>
    <property type="molecule type" value="Genomic_DNA"/>
</dbReference>
<sequence>MNSFEIIYDFSSLDGIKKFQILFIPIIVFLIARFFLFLIKNDIEEDLFKEPSRQKFVVLIIQYASIFSFFVFSILLGLAYCKTNNLYSSTKLQTEGFVTNFHPMPSGGHDSERFIVNGVEFEYSDFEISGFGYNNAKSHGGAIDETKYVRINYIKEKKINLILKLEIRK</sequence>
<keyword evidence="1" id="KW-0812">Transmembrane</keyword>
<proteinExistence type="predicted"/>
<keyword evidence="1" id="KW-0472">Membrane</keyword>
<evidence type="ECO:0000313" key="3">
    <source>
        <dbReference type="Proteomes" id="UP001430919"/>
    </source>
</evidence>
<feature type="transmembrane region" description="Helical" evidence="1">
    <location>
        <begin position="21"/>
        <end position="39"/>
    </location>
</feature>
<name>A0ABS8MTC9_9FLAO</name>
<evidence type="ECO:0000256" key="1">
    <source>
        <dbReference type="SAM" id="Phobius"/>
    </source>
</evidence>
<gene>
    <name evidence="2" type="ORF">LNQ49_07450</name>
</gene>
<dbReference type="Proteomes" id="UP001430919">
    <property type="component" value="Unassembled WGS sequence"/>
</dbReference>
<reference evidence="2" key="1">
    <citation type="submission" date="2021-11" db="EMBL/GenBank/DDBJ databases">
        <title>Description of novel Flavobacterium species.</title>
        <authorList>
            <person name="Saticioglu I.B."/>
            <person name="Ay H."/>
            <person name="Altun S."/>
            <person name="Duman M."/>
        </authorList>
    </citation>
    <scope>NUCLEOTIDE SEQUENCE</scope>
    <source>
        <strain evidence="2">F-65</strain>
    </source>
</reference>
<comment type="caution">
    <text evidence="2">The sequence shown here is derived from an EMBL/GenBank/DDBJ whole genome shotgun (WGS) entry which is preliminary data.</text>
</comment>
<protein>
    <submittedName>
        <fullName evidence="2">Uncharacterized protein</fullName>
    </submittedName>
</protein>
<keyword evidence="1" id="KW-1133">Transmembrane helix</keyword>